<proteinExistence type="predicted"/>
<accession>A0ABT3GVB3</accession>
<dbReference type="RefSeq" id="WP_264504586.1">
    <property type="nucleotide sequence ID" value="NZ_JAPDFL010000001.1"/>
</dbReference>
<dbReference type="InterPro" id="IPR014543">
    <property type="entry name" value="UCP028291"/>
</dbReference>
<keyword evidence="2" id="KW-1185">Reference proteome</keyword>
<sequence length="97" mass="10786">MSNTVTTSTAVLTTANASRYLQQLCKHFAHKIPASFDTEKGKIDFPFGTCHLTAAGETLTLTAETAEPEMLERLEGVIASHLERFAFREELAINWTR</sequence>
<dbReference type="Pfam" id="PF09981">
    <property type="entry name" value="DUF2218"/>
    <property type="match status" value="1"/>
</dbReference>
<evidence type="ECO:0000313" key="2">
    <source>
        <dbReference type="Proteomes" id="UP001208938"/>
    </source>
</evidence>
<protein>
    <submittedName>
        <fullName evidence="1">DUF2218 domain-containing protein</fullName>
    </submittedName>
</protein>
<evidence type="ECO:0000313" key="1">
    <source>
        <dbReference type="EMBL" id="MCW1931476.1"/>
    </source>
</evidence>
<organism evidence="1 2">
    <name type="scientific">Pararhodobacter zhoushanensis</name>
    <dbReference type="NCBI Taxonomy" id="2479545"/>
    <lineage>
        <taxon>Bacteria</taxon>
        <taxon>Pseudomonadati</taxon>
        <taxon>Pseudomonadota</taxon>
        <taxon>Alphaproteobacteria</taxon>
        <taxon>Rhodobacterales</taxon>
        <taxon>Paracoccaceae</taxon>
        <taxon>Pararhodobacter</taxon>
    </lineage>
</organism>
<gene>
    <name evidence="1" type="ORF">OKW52_04145</name>
</gene>
<dbReference type="PIRSF" id="PIRSF028291">
    <property type="entry name" value="UCP028291"/>
    <property type="match status" value="1"/>
</dbReference>
<comment type="caution">
    <text evidence="1">The sequence shown here is derived from an EMBL/GenBank/DDBJ whole genome shotgun (WGS) entry which is preliminary data.</text>
</comment>
<dbReference type="Gene3D" id="3.30.310.50">
    <property type="entry name" value="Alpha-D-phosphohexomutase, C-terminal domain"/>
    <property type="match status" value="1"/>
</dbReference>
<reference evidence="1 2" key="1">
    <citation type="submission" date="2022-10" db="EMBL/GenBank/DDBJ databases">
        <title>Pararhodobacter sp. nov., isolated from marine algae.</title>
        <authorList>
            <person name="Choi B.J."/>
            <person name="Kim J.M."/>
            <person name="Lee J.K."/>
            <person name="Choi D.G."/>
            <person name="Jeon C.O."/>
        </authorList>
    </citation>
    <scope>NUCLEOTIDE SEQUENCE [LARGE SCALE GENOMIC DNA]</scope>
    <source>
        <strain evidence="1 2">ZQ420</strain>
    </source>
</reference>
<dbReference type="EMBL" id="JAPDFL010000001">
    <property type="protein sequence ID" value="MCW1931476.1"/>
    <property type="molecule type" value="Genomic_DNA"/>
</dbReference>
<name>A0ABT3GVB3_9RHOB</name>
<dbReference type="Proteomes" id="UP001208938">
    <property type="component" value="Unassembled WGS sequence"/>
</dbReference>